<protein>
    <recommendedName>
        <fullName evidence="3">F-box domain-containing protein</fullName>
    </recommendedName>
</protein>
<dbReference type="Gene3D" id="3.80.10.10">
    <property type="entry name" value="Ribonuclease Inhibitor"/>
    <property type="match status" value="1"/>
</dbReference>
<evidence type="ECO:0000313" key="2">
    <source>
        <dbReference type="Proteomes" id="UP001383192"/>
    </source>
</evidence>
<evidence type="ECO:0008006" key="3">
    <source>
        <dbReference type="Google" id="ProtNLM"/>
    </source>
</evidence>
<gene>
    <name evidence="1" type="ORF">VNI00_011410</name>
</gene>
<organism evidence="1 2">
    <name type="scientific">Paramarasmius palmivorus</name>
    <dbReference type="NCBI Taxonomy" id="297713"/>
    <lineage>
        <taxon>Eukaryota</taxon>
        <taxon>Fungi</taxon>
        <taxon>Dikarya</taxon>
        <taxon>Basidiomycota</taxon>
        <taxon>Agaricomycotina</taxon>
        <taxon>Agaricomycetes</taxon>
        <taxon>Agaricomycetidae</taxon>
        <taxon>Agaricales</taxon>
        <taxon>Marasmiineae</taxon>
        <taxon>Marasmiaceae</taxon>
        <taxon>Paramarasmius</taxon>
    </lineage>
</organism>
<dbReference type="Proteomes" id="UP001383192">
    <property type="component" value="Unassembled WGS sequence"/>
</dbReference>
<reference evidence="1 2" key="1">
    <citation type="submission" date="2024-01" db="EMBL/GenBank/DDBJ databases">
        <title>A draft genome for a cacao thread blight-causing isolate of Paramarasmius palmivorus.</title>
        <authorList>
            <person name="Baruah I.K."/>
            <person name="Bukari Y."/>
            <person name="Amoako-Attah I."/>
            <person name="Meinhardt L.W."/>
            <person name="Bailey B.A."/>
            <person name="Cohen S.P."/>
        </authorList>
    </citation>
    <scope>NUCLEOTIDE SEQUENCE [LARGE SCALE GENOMIC DNA]</scope>
    <source>
        <strain evidence="1 2">GH-12</strain>
    </source>
</reference>
<evidence type="ECO:0000313" key="1">
    <source>
        <dbReference type="EMBL" id="KAK7036744.1"/>
    </source>
</evidence>
<sequence length="438" mass="50703">MTLRPNYQALANAKRLKEESDIVIALELVVPNMQKLRKFMWDGVEMPGNRLWLALRYSCPDLKDIGTNIGTLDIDPNSELFEFSDLLAFTLTTENRNANYRRRFELNAESLPPALWYMLVKRCPDLRSLTIGHGGSTRYSLRTLDVYPLLQGTWPHLSSITLFNCDVYDPTLLPPLFPIMLSTPELLLDWMKDRPALKRIHVDFSMFTMHKLDYANEGLEAATVHPFAIVPLTPIKSCAEVSFDQVALTGRSFRLIAPHLSKLPNLKRLSIWIDFSKRPETDTNYCDAIPQLQIMMRNCKQLEDLCIRCSTRKKETFTLKEFSAVLRVPGLKLKRLELWKRKAKDDSLLVRAAARWAREFPSLDEIVLYRMGKYGEWTRQSHRITIALAGTYQVVRAFDKTALRLSAVERVWPDCWRWSSRFDYRIPPPPKQSGLHAK</sequence>
<dbReference type="SUPFAM" id="SSF52047">
    <property type="entry name" value="RNI-like"/>
    <property type="match status" value="1"/>
</dbReference>
<dbReference type="InterPro" id="IPR032675">
    <property type="entry name" value="LRR_dom_sf"/>
</dbReference>
<comment type="caution">
    <text evidence="1">The sequence shown here is derived from an EMBL/GenBank/DDBJ whole genome shotgun (WGS) entry which is preliminary data.</text>
</comment>
<proteinExistence type="predicted"/>
<keyword evidence="2" id="KW-1185">Reference proteome</keyword>
<name>A0AAW0CCK5_9AGAR</name>
<dbReference type="EMBL" id="JAYKXP010000049">
    <property type="protein sequence ID" value="KAK7036744.1"/>
    <property type="molecule type" value="Genomic_DNA"/>
</dbReference>
<accession>A0AAW0CCK5</accession>
<dbReference type="AlphaFoldDB" id="A0AAW0CCK5"/>